<feature type="transmembrane region" description="Helical" evidence="13">
    <location>
        <begin position="658"/>
        <end position="680"/>
    </location>
</feature>
<feature type="repeat" description="ANK" evidence="12">
    <location>
        <begin position="201"/>
        <end position="233"/>
    </location>
</feature>
<evidence type="ECO:0000256" key="13">
    <source>
        <dbReference type="SAM" id="Phobius"/>
    </source>
</evidence>
<keyword evidence="9 13" id="KW-0472">Membrane</keyword>
<evidence type="ECO:0000256" key="10">
    <source>
        <dbReference type="ARBA" id="ARBA00023180"/>
    </source>
</evidence>
<evidence type="ECO:0000256" key="1">
    <source>
        <dbReference type="ARBA" id="ARBA00004141"/>
    </source>
</evidence>
<feature type="repeat" description="ANK" evidence="12">
    <location>
        <begin position="98"/>
        <end position="134"/>
    </location>
</feature>
<keyword evidence="8" id="KW-0406">Ion transport</keyword>
<evidence type="ECO:0000313" key="16">
    <source>
        <dbReference type="Proteomes" id="UP001162164"/>
    </source>
</evidence>
<comment type="caution">
    <text evidence="15">The sequence shown here is derived from an EMBL/GenBank/DDBJ whole genome shotgun (WGS) entry which is preliminary data.</text>
</comment>
<comment type="subcellular location">
    <subcellularLocation>
        <location evidence="1">Membrane</location>
        <topology evidence="1">Multi-pass membrane protein</topology>
    </subcellularLocation>
</comment>
<feature type="transmembrane region" description="Helical" evidence="13">
    <location>
        <begin position="585"/>
        <end position="608"/>
    </location>
</feature>
<keyword evidence="6 13" id="KW-1133">Transmembrane helix</keyword>
<evidence type="ECO:0000256" key="7">
    <source>
        <dbReference type="ARBA" id="ARBA00023043"/>
    </source>
</evidence>
<dbReference type="PROSITE" id="PS50088">
    <property type="entry name" value="ANK_REPEAT"/>
    <property type="match status" value="4"/>
</dbReference>
<dbReference type="InterPro" id="IPR052076">
    <property type="entry name" value="TRP_cation_channel"/>
</dbReference>
<keyword evidence="4 13" id="KW-0812">Transmembrane</keyword>
<evidence type="ECO:0000256" key="5">
    <source>
        <dbReference type="ARBA" id="ARBA00022737"/>
    </source>
</evidence>
<feature type="repeat" description="ANK" evidence="12">
    <location>
        <begin position="65"/>
        <end position="97"/>
    </location>
</feature>
<dbReference type="InterPro" id="IPR002110">
    <property type="entry name" value="Ankyrin_rpt"/>
</dbReference>
<evidence type="ECO:0000259" key="14">
    <source>
        <dbReference type="Pfam" id="PF00520"/>
    </source>
</evidence>
<evidence type="ECO:0000256" key="6">
    <source>
        <dbReference type="ARBA" id="ARBA00022989"/>
    </source>
</evidence>
<evidence type="ECO:0000256" key="11">
    <source>
        <dbReference type="ARBA" id="ARBA00023303"/>
    </source>
</evidence>
<gene>
    <name evidence="15" type="ORF">NQ317_012582</name>
</gene>
<evidence type="ECO:0000256" key="8">
    <source>
        <dbReference type="ARBA" id="ARBA00023065"/>
    </source>
</evidence>
<keyword evidence="16" id="KW-1185">Reference proteome</keyword>
<dbReference type="SMART" id="SM00248">
    <property type="entry name" value="ANK"/>
    <property type="match status" value="5"/>
</dbReference>
<dbReference type="PROSITE" id="PS50297">
    <property type="entry name" value="ANK_REP_REGION"/>
    <property type="match status" value="3"/>
</dbReference>
<dbReference type="InterPro" id="IPR036770">
    <property type="entry name" value="Ankyrin_rpt-contain_sf"/>
</dbReference>
<dbReference type="InterPro" id="IPR005821">
    <property type="entry name" value="Ion_trans_dom"/>
</dbReference>
<keyword evidence="3" id="KW-0716">Sensory transduction</keyword>
<dbReference type="Gene3D" id="1.25.40.20">
    <property type="entry name" value="Ankyrin repeat-containing domain"/>
    <property type="match status" value="2"/>
</dbReference>
<dbReference type="PANTHER" id="PTHR47143:SF1">
    <property type="entry name" value="ION_TRANS DOMAIN-CONTAINING PROTEIN"/>
    <property type="match status" value="1"/>
</dbReference>
<reference evidence="15" key="1">
    <citation type="journal article" date="2023" name="Insect Mol. Biol.">
        <title>Genome sequencing provides insights into the evolution of gene families encoding plant cell wall-degrading enzymes in longhorned beetles.</title>
        <authorList>
            <person name="Shin N.R."/>
            <person name="Okamura Y."/>
            <person name="Kirsch R."/>
            <person name="Pauchet Y."/>
        </authorList>
    </citation>
    <scope>NUCLEOTIDE SEQUENCE</scope>
    <source>
        <strain evidence="15">MMC_N1</strain>
    </source>
</reference>
<organism evidence="15 16">
    <name type="scientific">Molorchus minor</name>
    <dbReference type="NCBI Taxonomy" id="1323400"/>
    <lineage>
        <taxon>Eukaryota</taxon>
        <taxon>Metazoa</taxon>
        <taxon>Ecdysozoa</taxon>
        <taxon>Arthropoda</taxon>
        <taxon>Hexapoda</taxon>
        <taxon>Insecta</taxon>
        <taxon>Pterygota</taxon>
        <taxon>Neoptera</taxon>
        <taxon>Endopterygota</taxon>
        <taxon>Coleoptera</taxon>
        <taxon>Polyphaga</taxon>
        <taxon>Cucujiformia</taxon>
        <taxon>Chrysomeloidea</taxon>
        <taxon>Cerambycidae</taxon>
        <taxon>Lamiinae</taxon>
        <taxon>Monochamini</taxon>
        <taxon>Molorchus</taxon>
    </lineage>
</organism>
<dbReference type="Proteomes" id="UP001162164">
    <property type="component" value="Unassembled WGS sequence"/>
</dbReference>
<keyword evidence="2" id="KW-0813">Transport</keyword>
<feature type="transmembrane region" description="Helical" evidence="13">
    <location>
        <begin position="363"/>
        <end position="386"/>
    </location>
</feature>
<feature type="transmembrane region" description="Helical" evidence="13">
    <location>
        <begin position="487"/>
        <end position="507"/>
    </location>
</feature>
<feature type="domain" description="Ion transport" evidence="14">
    <location>
        <begin position="594"/>
        <end position="688"/>
    </location>
</feature>
<keyword evidence="7 12" id="KW-0040">ANK repeat</keyword>
<evidence type="ECO:0000256" key="4">
    <source>
        <dbReference type="ARBA" id="ARBA00022692"/>
    </source>
</evidence>
<evidence type="ECO:0000256" key="12">
    <source>
        <dbReference type="PROSITE-ProRule" id="PRU00023"/>
    </source>
</evidence>
<protein>
    <recommendedName>
        <fullName evidence="14">Ion transport domain-containing protein</fullName>
    </recommendedName>
</protein>
<evidence type="ECO:0000256" key="9">
    <source>
        <dbReference type="ARBA" id="ARBA00023136"/>
    </source>
</evidence>
<sequence length="764" mass="86245">MDHQKKDSNCQHINIYYKCHEEISFYILGQCAWTPDTRCPWCRGAAKGRGRIPEVDLDILTFINRPHQSLHDAVLGGCTKSLRHFLENGANVNERDTNGNTPLLLGVCVEQEEIYNSIVELLIKHGADVNAYNKGFTPLYNAVFYKREESVKMLLAAGAWLRPSYRNELHLLSEMGGSNILELILRDNRCTPEVINTPDKDGQTALHIAAQFYHRNCLKMLIKKGGNLAAVNNEGETVVDIIFEQFVNPEKIVNEWLNENIVVVQAGKYKHLYDIDFSILAPKACERQMEVISHLLLAATEEQKTDFIQHPLIELYLLLKWKRICYFFYLWIVAYAVFAVSIGIYTSLVIIHHEISRFFKRAVKCTLIISASGLLCHAILQCILVRRNYLRRYEMWMNLICTSLSLAVAVTTDDISGGPNINSNSGLGGAVKVLLVMGAEAKGAPKRCHYKFQNKKTRMIGKSALIKEMSEQSQIMVTEAEAYTPNWVLHVTSIAVLLAWIELMLLIGRLPSLGYYALMFSAVLQNVVKTEVCVTVQCMVGIANVGANRFDVSSKTDIRRKTSNVGTNIGANTIFSIHTLDERTLAPMCGAGVLLAFLCLVIGFAFSFSIQFHNYDQFADPWRALVKTAVMMMGEFEYADLFADEAVAPYRLPATSRFIFLAFIILTSIVLMNLMVGMAVSDIQELQRLGYAKKLEKQAEFLCQLEKVISSRQLNSKYVPAIIKRVFARRSFINTKYVVKTSAEFQRDENIPRRLIGLYGKGLT</sequence>
<dbReference type="EMBL" id="JAPWTJ010001540">
    <property type="protein sequence ID" value="KAJ8971001.1"/>
    <property type="molecule type" value="Genomic_DNA"/>
</dbReference>
<keyword evidence="11" id="KW-0407">Ion channel</keyword>
<evidence type="ECO:0000313" key="15">
    <source>
        <dbReference type="EMBL" id="KAJ8971001.1"/>
    </source>
</evidence>
<dbReference type="PANTHER" id="PTHR47143">
    <property type="entry name" value="TRANSIENT RECEPTOR POTENTIAL CATION CHANNEL PROTEIN PAINLESS"/>
    <property type="match status" value="1"/>
</dbReference>
<feature type="transmembrane region" description="Helical" evidence="13">
    <location>
        <begin position="326"/>
        <end position="351"/>
    </location>
</feature>
<feature type="repeat" description="ANK" evidence="12">
    <location>
        <begin position="134"/>
        <end position="159"/>
    </location>
</feature>
<name>A0ABQ9J283_9CUCU</name>
<proteinExistence type="predicted"/>
<keyword evidence="10" id="KW-0325">Glycoprotein</keyword>
<dbReference type="Pfam" id="PF00520">
    <property type="entry name" value="Ion_trans"/>
    <property type="match status" value="1"/>
</dbReference>
<keyword evidence="5" id="KW-0677">Repeat</keyword>
<dbReference type="SUPFAM" id="SSF48403">
    <property type="entry name" value="Ankyrin repeat"/>
    <property type="match status" value="1"/>
</dbReference>
<evidence type="ECO:0000256" key="3">
    <source>
        <dbReference type="ARBA" id="ARBA00022606"/>
    </source>
</evidence>
<evidence type="ECO:0000256" key="2">
    <source>
        <dbReference type="ARBA" id="ARBA00022448"/>
    </source>
</evidence>
<accession>A0ABQ9J283</accession>
<dbReference type="Pfam" id="PF12796">
    <property type="entry name" value="Ank_2"/>
    <property type="match status" value="2"/>
</dbReference>